<keyword evidence="2" id="KW-1185">Reference proteome</keyword>
<evidence type="ECO:0000313" key="1">
    <source>
        <dbReference type="EMBL" id="KAJ8973863.1"/>
    </source>
</evidence>
<gene>
    <name evidence="1" type="ORF">NQ317_016875</name>
</gene>
<organism evidence="1 2">
    <name type="scientific">Molorchus minor</name>
    <dbReference type="NCBI Taxonomy" id="1323400"/>
    <lineage>
        <taxon>Eukaryota</taxon>
        <taxon>Metazoa</taxon>
        <taxon>Ecdysozoa</taxon>
        <taxon>Arthropoda</taxon>
        <taxon>Hexapoda</taxon>
        <taxon>Insecta</taxon>
        <taxon>Pterygota</taxon>
        <taxon>Neoptera</taxon>
        <taxon>Endopterygota</taxon>
        <taxon>Coleoptera</taxon>
        <taxon>Polyphaga</taxon>
        <taxon>Cucujiformia</taxon>
        <taxon>Chrysomeloidea</taxon>
        <taxon>Cerambycidae</taxon>
        <taxon>Lamiinae</taxon>
        <taxon>Monochamini</taxon>
        <taxon>Molorchus</taxon>
    </lineage>
</organism>
<name>A0ABQ9J6Z2_9CUCU</name>
<dbReference type="EMBL" id="JAPWTJ010001092">
    <property type="protein sequence ID" value="KAJ8973863.1"/>
    <property type="molecule type" value="Genomic_DNA"/>
</dbReference>
<comment type="caution">
    <text evidence="1">The sequence shown here is derived from an EMBL/GenBank/DDBJ whole genome shotgun (WGS) entry which is preliminary data.</text>
</comment>
<reference evidence="1" key="1">
    <citation type="journal article" date="2023" name="Insect Mol. Biol.">
        <title>Genome sequencing provides insights into the evolution of gene families encoding plant cell wall-degrading enzymes in longhorned beetles.</title>
        <authorList>
            <person name="Shin N.R."/>
            <person name="Okamura Y."/>
            <person name="Kirsch R."/>
            <person name="Pauchet Y."/>
        </authorList>
    </citation>
    <scope>NUCLEOTIDE SEQUENCE</scope>
    <source>
        <strain evidence="1">MMC_N1</strain>
    </source>
</reference>
<sequence>MYWAYPLSVKLDSPNSITTDILSPEMFFATDSTDSSLSMALTPWYWIIYNSLDKDLIYLRSRYTYNGMPLRIDAGYLPRM</sequence>
<evidence type="ECO:0000313" key="2">
    <source>
        <dbReference type="Proteomes" id="UP001162164"/>
    </source>
</evidence>
<dbReference type="Proteomes" id="UP001162164">
    <property type="component" value="Unassembled WGS sequence"/>
</dbReference>
<protein>
    <submittedName>
        <fullName evidence="1">Uncharacterized protein</fullName>
    </submittedName>
</protein>
<accession>A0ABQ9J6Z2</accession>
<proteinExistence type="predicted"/>